<dbReference type="Gene3D" id="3.40.50.620">
    <property type="entry name" value="HUPs"/>
    <property type="match status" value="2"/>
</dbReference>
<dbReference type="Proteomes" id="UP000239068">
    <property type="component" value="Unassembled WGS sequence"/>
</dbReference>
<dbReference type="RefSeq" id="WP_105022362.1">
    <property type="nucleotide sequence ID" value="NZ_MSCM01000002.1"/>
</dbReference>
<protein>
    <submittedName>
        <fullName evidence="3">Universal stress protein</fullName>
    </submittedName>
</protein>
<sequence length="276" mass="31394">MKKILVPIDFSEKSEYASKMAAKIAEKTGSIVYLLHMIDLPTGAIDMGSRSNYSIPESMLYLRKVKEKILEFKENFFSKTTEVYYSIRFQNPHQGILKYAEKINADIIIMGSKGLSNFEEILIGSNTEKVVRTSIRPVIVVKKDSKKFKMKNLVFASSFKNEDKKEVFRKFLDFANQFNSKIHLLKVNTASNFESTQSAQLKIKEFIKDFKLPKHSINIYNDVSIEKGILNFSKEINADLISLSTNGRSGLSHLFSASVTKKLSKKALKPILTIKV</sequence>
<evidence type="ECO:0000313" key="3">
    <source>
        <dbReference type="EMBL" id="PQJ77045.1"/>
    </source>
</evidence>
<evidence type="ECO:0000256" key="1">
    <source>
        <dbReference type="ARBA" id="ARBA00008791"/>
    </source>
</evidence>
<dbReference type="SUPFAM" id="SSF52402">
    <property type="entry name" value="Adenine nucleotide alpha hydrolases-like"/>
    <property type="match status" value="2"/>
</dbReference>
<evidence type="ECO:0000259" key="2">
    <source>
        <dbReference type="Pfam" id="PF00582"/>
    </source>
</evidence>
<keyword evidence="4" id="KW-1185">Reference proteome</keyword>
<dbReference type="Pfam" id="PF00582">
    <property type="entry name" value="Usp"/>
    <property type="match status" value="2"/>
</dbReference>
<dbReference type="OrthoDB" id="9788959at2"/>
<dbReference type="InterPro" id="IPR006015">
    <property type="entry name" value="Universal_stress_UspA"/>
</dbReference>
<feature type="domain" description="UspA" evidence="2">
    <location>
        <begin position="153"/>
        <end position="275"/>
    </location>
</feature>
<gene>
    <name evidence="3" type="ORF">BTO16_14425</name>
</gene>
<feature type="domain" description="UspA" evidence="2">
    <location>
        <begin position="1"/>
        <end position="142"/>
    </location>
</feature>
<dbReference type="EMBL" id="MSCM01000002">
    <property type="protein sequence ID" value="PQJ77045.1"/>
    <property type="molecule type" value="Genomic_DNA"/>
</dbReference>
<dbReference type="InterPro" id="IPR006016">
    <property type="entry name" value="UspA"/>
</dbReference>
<dbReference type="PANTHER" id="PTHR46268:SF6">
    <property type="entry name" value="UNIVERSAL STRESS PROTEIN UP12"/>
    <property type="match status" value="1"/>
</dbReference>
<organism evidence="3 4">
    <name type="scientific">Polaribacter glomeratus</name>
    <dbReference type="NCBI Taxonomy" id="102"/>
    <lineage>
        <taxon>Bacteria</taxon>
        <taxon>Pseudomonadati</taxon>
        <taxon>Bacteroidota</taxon>
        <taxon>Flavobacteriia</taxon>
        <taxon>Flavobacteriales</taxon>
        <taxon>Flavobacteriaceae</taxon>
    </lineage>
</organism>
<dbReference type="PRINTS" id="PR01438">
    <property type="entry name" value="UNVRSLSTRESS"/>
</dbReference>
<dbReference type="InterPro" id="IPR014729">
    <property type="entry name" value="Rossmann-like_a/b/a_fold"/>
</dbReference>
<reference evidence="3 4" key="1">
    <citation type="submission" date="2016-12" db="EMBL/GenBank/DDBJ databases">
        <title>Trade-off between light-utilization and light-protection in marine flavobacteria.</title>
        <authorList>
            <person name="Kumagai Y."/>
            <person name="Yoshizawa S."/>
            <person name="Kogure K."/>
            <person name="Iwasaki W."/>
        </authorList>
    </citation>
    <scope>NUCLEOTIDE SEQUENCE [LARGE SCALE GENOMIC DNA]</scope>
    <source>
        <strain evidence="3 4">ATCC 43844</strain>
    </source>
</reference>
<dbReference type="CDD" id="cd00293">
    <property type="entry name" value="USP-like"/>
    <property type="match status" value="2"/>
</dbReference>
<dbReference type="PANTHER" id="PTHR46268">
    <property type="entry name" value="STRESS RESPONSE PROTEIN NHAX"/>
    <property type="match status" value="1"/>
</dbReference>
<evidence type="ECO:0000313" key="4">
    <source>
        <dbReference type="Proteomes" id="UP000239068"/>
    </source>
</evidence>
<comment type="similarity">
    <text evidence="1">Belongs to the universal stress protein A family.</text>
</comment>
<name>A0A2S7WHG8_9FLAO</name>
<proteinExistence type="inferred from homology"/>
<dbReference type="AlphaFoldDB" id="A0A2S7WHG8"/>
<accession>A0A2S7WHG8</accession>
<comment type="caution">
    <text evidence="3">The sequence shown here is derived from an EMBL/GenBank/DDBJ whole genome shotgun (WGS) entry which is preliminary data.</text>
</comment>